<dbReference type="GO" id="GO:0005829">
    <property type="term" value="C:cytosol"/>
    <property type="evidence" value="ECO:0007669"/>
    <property type="project" value="TreeGrafter"/>
</dbReference>
<dbReference type="GO" id="GO:0008694">
    <property type="term" value="F:4-hydroxy-3-polyprenylbenzoate decarboxylase activity"/>
    <property type="evidence" value="ECO:0007669"/>
    <property type="project" value="TreeGrafter"/>
</dbReference>
<dbReference type="RefSeq" id="WP_171217899.1">
    <property type="nucleotide sequence ID" value="NZ_JABEPP010000002.1"/>
</dbReference>
<dbReference type="GO" id="GO:0006744">
    <property type="term" value="P:ubiquinone biosynthetic process"/>
    <property type="evidence" value="ECO:0007669"/>
    <property type="project" value="TreeGrafter"/>
</dbReference>
<dbReference type="SUPFAM" id="SSF50475">
    <property type="entry name" value="FMN-binding split barrel"/>
    <property type="match status" value="1"/>
</dbReference>
<dbReference type="PANTHER" id="PTHR30108:SF17">
    <property type="entry name" value="FERULIC ACID DECARBOXYLASE 1"/>
    <property type="match status" value="1"/>
</dbReference>
<feature type="domain" description="3-octaprenyl-4-hydroxybenzoate carboxy-lyase-like Rift-related" evidence="2">
    <location>
        <begin position="81"/>
        <end position="276"/>
    </location>
</feature>
<organism evidence="5 6">
    <name type="scientific">Enterovirga aerilata</name>
    <dbReference type="NCBI Taxonomy" id="2730920"/>
    <lineage>
        <taxon>Bacteria</taxon>
        <taxon>Pseudomonadati</taxon>
        <taxon>Pseudomonadota</taxon>
        <taxon>Alphaproteobacteria</taxon>
        <taxon>Hyphomicrobiales</taxon>
        <taxon>Methylobacteriaceae</taxon>
        <taxon>Enterovirga</taxon>
    </lineage>
</organism>
<evidence type="ECO:0000256" key="1">
    <source>
        <dbReference type="ARBA" id="ARBA00010021"/>
    </source>
</evidence>
<dbReference type="InterPro" id="IPR048304">
    <property type="entry name" value="UbiD_Rift_dom"/>
</dbReference>
<dbReference type="InterPro" id="IPR002830">
    <property type="entry name" value="UbiD"/>
</dbReference>
<feature type="domain" description="3-octaprenyl-4-hydroxybenzoate carboxy-lyase-like N-terminal" evidence="3">
    <location>
        <begin position="16"/>
        <end position="66"/>
    </location>
</feature>
<reference evidence="5 6" key="1">
    <citation type="submission" date="2020-04" db="EMBL/GenBank/DDBJ databases">
        <title>Enterovirga sp. isolate from soil.</title>
        <authorList>
            <person name="Chea S."/>
            <person name="Kim D.-U."/>
        </authorList>
    </citation>
    <scope>NUCLEOTIDE SEQUENCE [LARGE SCALE GENOMIC DNA]</scope>
    <source>
        <strain evidence="5 6">DB1703</strain>
    </source>
</reference>
<dbReference type="SUPFAM" id="SSF143968">
    <property type="entry name" value="UbiD C-terminal domain-like"/>
    <property type="match status" value="1"/>
</dbReference>
<sequence length="446" mass="48747">MANRLAVARPGSALTFEVAAIAKRLDGNKATLFPSPDQHPVPVVSGLISDRGWMAEAMGVGPDEVIGTFQAAALAPVAWKEVETGPAQDVVHRHVDLKRLMPMPTHNEHDSGPYITAGLLITRNPQTGVQNVAIHRLQLIEPNRLGVLLLPRHTMAFYHMAVAAGHDLEVAIVVGVDPLTLLASQAILSLDADELEVAGALHGKPLDVVKCVTNNVRVPAESEFVLEGRILAHDRELEGPFGEFPQYYGERAKRHVIEIDAVTHRNNPVFHTIVGGGLEHLLLGAIPREATMLAHLQRSFPSVLDVHLARGGVCRYHLYVKMKKRSEGEAKNVILGAFAGHYDIKHVVVVDEDVDIHNPTEVEWVVATRFQADRDLVLIGHSQGSKLDPSTRDGVGAKMGLDATVPLEAPEFRFKRIRVPGERELELASVLDDVSAVQAWRERLAD</sequence>
<comment type="similarity">
    <text evidence="1">Belongs to the UbiD family.</text>
</comment>
<dbReference type="Pfam" id="PF20695">
    <property type="entry name" value="UbiD_N"/>
    <property type="match status" value="1"/>
</dbReference>
<evidence type="ECO:0000259" key="4">
    <source>
        <dbReference type="Pfam" id="PF20696"/>
    </source>
</evidence>
<evidence type="ECO:0000259" key="2">
    <source>
        <dbReference type="Pfam" id="PF01977"/>
    </source>
</evidence>
<evidence type="ECO:0000313" key="6">
    <source>
        <dbReference type="Proteomes" id="UP000564885"/>
    </source>
</evidence>
<evidence type="ECO:0000259" key="3">
    <source>
        <dbReference type="Pfam" id="PF20695"/>
    </source>
</evidence>
<dbReference type="NCBIfam" id="TIGR00148">
    <property type="entry name" value="UbiD family decarboxylase"/>
    <property type="match status" value="1"/>
</dbReference>
<dbReference type="AlphaFoldDB" id="A0A849I8N2"/>
<dbReference type="Pfam" id="PF20696">
    <property type="entry name" value="UbiD_C"/>
    <property type="match status" value="1"/>
</dbReference>
<dbReference type="InterPro" id="IPR049381">
    <property type="entry name" value="UbiD-like_C"/>
</dbReference>
<evidence type="ECO:0000313" key="5">
    <source>
        <dbReference type="EMBL" id="NNM72430.1"/>
    </source>
</evidence>
<dbReference type="Pfam" id="PF01977">
    <property type="entry name" value="UbiD"/>
    <property type="match status" value="1"/>
</dbReference>
<dbReference type="PANTHER" id="PTHR30108">
    <property type="entry name" value="3-OCTAPRENYL-4-HYDROXYBENZOATE CARBOXY-LYASE-RELATED"/>
    <property type="match status" value="1"/>
</dbReference>
<proteinExistence type="inferred from homology"/>
<keyword evidence="6" id="KW-1185">Reference proteome</keyword>
<dbReference type="Proteomes" id="UP000564885">
    <property type="component" value="Unassembled WGS sequence"/>
</dbReference>
<feature type="domain" description="3-octaprenyl-4-hydroxybenzoate carboxy-lyase-like C-terminal" evidence="4">
    <location>
        <begin position="283"/>
        <end position="403"/>
    </location>
</feature>
<dbReference type="InterPro" id="IPR049383">
    <property type="entry name" value="UbiD-like_N"/>
</dbReference>
<gene>
    <name evidence="5" type="ORF">HJG44_08500</name>
</gene>
<protein>
    <submittedName>
        <fullName evidence="5">UbiD family decarboxylase</fullName>
    </submittedName>
</protein>
<dbReference type="Gene3D" id="3.40.1670.10">
    <property type="entry name" value="UbiD C-terminal domain-like"/>
    <property type="match status" value="1"/>
</dbReference>
<accession>A0A849I8N2</accession>
<name>A0A849I8N2_9HYPH</name>
<dbReference type="EMBL" id="JABEPP010000002">
    <property type="protein sequence ID" value="NNM72430.1"/>
    <property type="molecule type" value="Genomic_DNA"/>
</dbReference>
<comment type="caution">
    <text evidence="5">The sequence shown here is derived from an EMBL/GenBank/DDBJ whole genome shotgun (WGS) entry which is preliminary data.</text>
</comment>
<dbReference type="FunFam" id="3.40.1670.10:FF:000003">
    <property type="entry name" value="Phenolic acid decarboxylase"/>
    <property type="match status" value="1"/>
</dbReference>